<evidence type="ECO:0000256" key="1">
    <source>
        <dbReference type="SAM" id="SignalP"/>
    </source>
</evidence>
<keyword evidence="3" id="KW-1185">Reference proteome</keyword>
<evidence type="ECO:0000313" key="2">
    <source>
        <dbReference type="EMBL" id="MFD1658167.1"/>
    </source>
</evidence>
<keyword evidence="1" id="KW-0732">Signal</keyword>
<feature type="chain" id="PRO_5046636695" evidence="1">
    <location>
        <begin position="28"/>
        <end position="81"/>
    </location>
</feature>
<protein>
    <submittedName>
        <fullName evidence="2">Uncharacterized protein</fullName>
    </submittedName>
</protein>
<comment type="caution">
    <text evidence="2">The sequence shown here is derived from an EMBL/GenBank/DDBJ whole genome shotgun (WGS) entry which is preliminary data.</text>
</comment>
<reference evidence="3" key="1">
    <citation type="journal article" date="2019" name="Int. J. Syst. Evol. Microbiol.">
        <title>The Global Catalogue of Microorganisms (GCM) 10K type strain sequencing project: providing services to taxonomists for standard genome sequencing and annotation.</title>
        <authorList>
            <consortium name="The Broad Institute Genomics Platform"/>
            <consortium name="The Broad Institute Genome Sequencing Center for Infectious Disease"/>
            <person name="Wu L."/>
            <person name="Ma J."/>
        </authorList>
    </citation>
    <scope>NUCLEOTIDE SEQUENCE [LARGE SCALE GENOMIC DNA]</scope>
    <source>
        <strain evidence="3">CGMCC 1.12470</strain>
    </source>
</reference>
<dbReference type="EMBL" id="JBHUDX010000020">
    <property type="protein sequence ID" value="MFD1658167.1"/>
    <property type="molecule type" value="Genomic_DNA"/>
</dbReference>
<dbReference type="RefSeq" id="WP_381080026.1">
    <property type="nucleotide sequence ID" value="NZ_JBHUDX010000020.1"/>
</dbReference>
<dbReference type="Proteomes" id="UP001597261">
    <property type="component" value="Unassembled WGS sequence"/>
</dbReference>
<accession>A0ABW4IN52</accession>
<name>A0ABW4IN52_9ACTN</name>
<sequence length="81" mass="8921">MTKTTRITSALAIAAAGVMLLSTPVLAEAGELQTSADYVQLDEQEVADPMQFDEEEIVDPMQFDEEEIVDPALFDEQEVDD</sequence>
<gene>
    <name evidence="2" type="ORF">ACFSL4_08050</name>
</gene>
<feature type="signal peptide" evidence="1">
    <location>
        <begin position="1"/>
        <end position="27"/>
    </location>
</feature>
<proteinExistence type="predicted"/>
<evidence type="ECO:0000313" key="3">
    <source>
        <dbReference type="Proteomes" id="UP001597261"/>
    </source>
</evidence>
<organism evidence="2 3">
    <name type="scientific">Streptomyces caeni</name>
    <dbReference type="NCBI Taxonomy" id="2307231"/>
    <lineage>
        <taxon>Bacteria</taxon>
        <taxon>Bacillati</taxon>
        <taxon>Actinomycetota</taxon>
        <taxon>Actinomycetes</taxon>
        <taxon>Kitasatosporales</taxon>
        <taxon>Streptomycetaceae</taxon>
        <taxon>Streptomyces</taxon>
    </lineage>
</organism>